<dbReference type="CDD" id="cd02002">
    <property type="entry name" value="TPP_BFDC"/>
    <property type="match status" value="1"/>
</dbReference>
<dbReference type="Pfam" id="PF02776">
    <property type="entry name" value="TPP_enzyme_N"/>
    <property type="match status" value="1"/>
</dbReference>
<dbReference type="Gene3D" id="3.40.50.1220">
    <property type="entry name" value="TPP-binding domain"/>
    <property type="match status" value="1"/>
</dbReference>
<keyword evidence="9" id="KW-1185">Reference proteome</keyword>
<sequence length="652" mass="70507">MSEPAKSLANLTGAADRQAEGLSRRTILNGVAAGTTVACLAPSISAAGPVREAHKPVSVPLPPSRESECGPSRPAPPKRGNQQRYGSDYMIDVMRNLGIRVIAANPGTTFKGLHESLVNHGMTTEPAMDLVTVTHEEISVAFAHGYAKAAGEPMGVFLHSAVGLQHAAMAIYNAWCDRVPVFCVVGAKLDSARRGYPVEWLHSVNDGAALVRDFTKWDDQPASLVNFAESAARALRFAQTPPHGPVLLAVPATLQEDPAEPQAMPPLPTLSLPRSPAGDPEGVERMATMLAQAGSPVLIADRLARSPKGMERLVRLAELLQASVVDLGGRMNFPWRHPLNQTANQDVALGEADVVLGLELTDFWAISTHQLAASAKRLSITSLDLFMKANYQDFQRYTPVDLALAADAEDTLPALIEAVERQLDPKQADRRRQRGERLAEAHREALDRAREAAAIGWDNEPITTGRLCAELYDQIRAEDWCLLSSAIFQQFWPQQLWDARHHYQYIGDSGAYGLGYLPGASVGAAYAHARHGRLAVAIGGDGDLMYAPGALWTAAHHRIPLLYVVHNNGGYHQETMVIQWLAALRERGLNRGQVGNVLLDPLIDFALLARSLGVHAEGPVKKPGDLKEAIARALAVVRKGLPALIDVHAEAR</sequence>
<dbReference type="GO" id="GO:0030976">
    <property type="term" value="F:thiamine pyrophosphate binding"/>
    <property type="evidence" value="ECO:0007669"/>
    <property type="project" value="InterPro"/>
</dbReference>
<feature type="domain" description="Thiamine pyrophosphate enzyme central" evidence="5">
    <location>
        <begin position="283"/>
        <end position="415"/>
    </location>
</feature>
<organism evidence="8 9">
    <name type="scientific">Rhizorhabdus wittichii (strain DSM 6014 / CCUG 31198 / JCM 15750 / NBRC 105917 / EY 4224 / RW1)</name>
    <name type="common">Sphingomonas wittichii</name>
    <dbReference type="NCBI Taxonomy" id="392499"/>
    <lineage>
        <taxon>Bacteria</taxon>
        <taxon>Pseudomonadati</taxon>
        <taxon>Pseudomonadota</taxon>
        <taxon>Alphaproteobacteria</taxon>
        <taxon>Sphingomonadales</taxon>
        <taxon>Sphingomonadaceae</taxon>
        <taxon>Rhizorhabdus</taxon>
    </lineage>
</organism>
<dbReference type="Proteomes" id="UP000001989">
    <property type="component" value="Chromosome"/>
</dbReference>
<feature type="region of interest" description="Disordered" evidence="4">
    <location>
        <begin position="258"/>
        <end position="280"/>
    </location>
</feature>
<feature type="domain" description="Thiamine pyrophosphate enzyme TPP-binding" evidence="6">
    <location>
        <begin position="490"/>
        <end position="647"/>
    </location>
</feature>
<gene>
    <name evidence="8" type="ordered locus">Swit_1526</name>
</gene>
<dbReference type="PANTHER" id="PTHR18968">
    <property type="entry name" value="THIAMINE PYROPHOSPHATE ENZYMES"/>
    <property type="match status" value="1"/>
</dbReference>
<dbReference type="EMBL" id="CP000699">
    <property type="protein sequence ID" value="ABQ67889.1"/>
    <property type="molecule type" value="Genomic_DNA"/>
</dbReference>
<dbReference type="SUPFAM" id="SSF52467">
    <property type="entry name" value="DHS-like NAD/FAD-binding domain"/>
    <property type="match status" value="1"/>
</dbReference>
<evidence type="ECO:0000259" key="6">
    <source>
        <dbReference type="Pfam" id="PF02775"/>
    </source>
</evidence>
<name>A0A9J9HAQ4_RHIWR</name>
<dbReference type="Pfam" id="PF02775">
    <property type="entry name" value="TPP_enzyme_C"/>
    <property type="match status" value="1"/>
</dbReference>
<dbReference type="GO" id="GO:0050660">
    <property type="term" value="F:flavin adenine dinucleotide binding"/>
    <property type="evidence" value="ECO:0007669"/>
    <property type="project" value="TreeGrafter"/>
</dbReference>
<dbReference type="GO" id="GO:0009099">
    <property type="term" value="P:L-valine biosynthetic process"/>
    <property type="evidence" value="ECO:0007669"/>
    <property type="project" value="TreeGrafter"/>
</dbReference>
<dbReference type="PANTHER" id="PTHR18968:SF13">
    <property type="entry name" value="ACETOLACTATE SYNTHASE CATALYTIC SUBUNIT, MITOCHONDRIAL"/>
    <property type="match status" value="1"/>
</dbReference>
<dbReference type="InterPro" id="IPR029061">
    <property type="entry name" value="THDP-binding"/>
</dbReference>
<evidence type="ECO:0000313" key="8">
    <source>
        <dbReference type="EMBL" id="ABQ67889.1"/>
    </source>
</evidence>
<evidence type="ECO:0000256" key="2">
    <source>
        <dbReference type="ARBA" id="ARBA00023052"/>
    </source>
</evidence>
<reference evidence="8 9" key="1">
    <citation type="journal article" date="2010" name="J. Bacteriol.">
        <title>Genome sequence of the dioxin-mineralizing bacterium Sphingomonas wittichii RW1.</title>
        <authorList>
            <person name="Miller T.R."/>
            <person name="Delcher A.L."/>
            <person name="Salzberg S.L."/>
            <person name="Saunders E."/>
            <person name="Detter J.C."/>
            <person name="Halden R.U."/>
        </authorList>
    </citation>
    <scope>NUCLEOTIDE SEQUENCE [LARGE SCALE GENOMIC DNA]</scope>
    <source>
        <strain evidence="9">DSM 6014 / CCUG 31198 / JCM 15750 / NBRC 105917 / EY 4224 / RW1</strain>
    </source>
</reference>
<dbReference type="PROSITE" id="PS51318">
    <property type="entry name" value="TAT"/>
    <property type="match status" value="1"/>
</dbReference>
<dbReference type="GO" id="GO:0003984">
    <property type="term" value="F:acetolactate synthase activity"/>
    <property type="evidence" value="ECO:0007669"/>
    <property type="project" value="TreeGrafter"/>
</dbReference>
<dbReference type="Pfam" id="PF00205">
    <property type="entry name" value="TPP_enzyme_M"/>
    <property type="match status" value="1"/>
</dbReference>
<proteinExistence type="inferred from homology"/>
<evidence type="ECO:0000259" key="5">
    <source>
        <dbReference type="Pfam" id="PF00205"/>
    </source>
</evidence>
<dbReference type="InterPro" id="IPR011766">
    <property type="entry name" value="TPP_enzyme_TPP-bd"/>
</dbReference>
<dbReference type="InterPro" id="IPR012001">
    <property type="entry name" value="Thiamin_PyroP_enz_TPP-bd_dom"/>
</dbReference>
<evidence type="ECO:0000256" key="3">
    <source>
        <dbReference type="RuleBase" id="RU362132"/>
    </source>
</evidence>
<dbReference type="Gene3D" id="3.40.50.970">
    <property type="match status" value="2"/>
</dbReference>
<dbReference type="InterPro" id="IPR029035">
    <property type="entry name" value="DHS-like_NAD/FAD-binding_dom"/>
</dbReference>
<evidence type="ECO:0000256" key="4">
    <source>
        <dbReference type="SAM" id="MobiDB-lite"/>
    </source>
</evidence>
<evidence type="ECO:0000256" key="1">
    <source>
        <dbReference type="ARBA" id="ARBA00007812"/>
    </source>
</evidence>
<dbReference type="GO" id="GO:0005948">
    <property type="term" value="C:acetolactate synthase complex"/>
    <property type="evidence" value="ECO:0007669"/>
    <property type="project" value="TreeGrafter"/>
</dbReference>
<accession>A0A9J9HAQ4</accession>
<feature type="domain" description="Thiamine pyrophosphate enzyme N-terminal TPP-binding" evidence="7">
    <location>
        <begin position="86"/>
        <end position="188"/>
    </location>
</feature>
<protein>
    <submittedName>
        <fullName evidence="8">Thiamine pyrophosphate enzyme domain protein TPP-binding</fullName>
    </submittedName>
</protein>
<dbReference type="InterPro" id="IPR045229">
    <property type="entry name" value="TPP_enz"/>
</dbReference>
<evidence type="ECO:0000259" key="7">
    <source>
        <dbReference type="Pfam" id="PF02776"/>
    </source>
</evidence>
<keyword evidence="2 3" id="KW-0786">Thiamine pyrophosphate</keyword>
<dbReference type="KEGG" id="swi:Swit_1526"/>
<dbReference type="CDD" id="cd07035">
    <property type="entry name" value="TPP_PYR_POX_like"/>
    <property type="match status" value="1"/>
</dbReference>
<comment type="similarity">
    <text evidence="1 3">Belongs to the TPP enzyme family.</text>
</comment>
<feature type="region of interest" description="Disordered" evidence="4">
    <location>
        <begin position="50"/>
        <end position="84"/>
    </location>
</feature>
<dbReference type="InterPro" id="IPR006311">
    <property type="entry name" value="TAT_signal"/>
</dbReference>
<dbReference type="AlphaFoldDB" id="A0A9J9HAQ4"/>
<evidence type="ECO:0000313" key="9">
    <source>
        <dbReference type="Proteomes" id="UP000001989"/>
    </source>
</evidence>
<dbReference type="InterPro" id="IPR012000">
    <property type="entry name" value="Thiamin_PyroP_enz_cen_dom"/>
</dbReference>
<feature type="region of interest" description="Disordered" evidence="4">
    <location>
        <begin position="1"/>
        <end position="20"/>
    </location>
</feature>
<dbReference type="GO" id="GO:0000287">
    <property type="term" value="F:magnesium ion binding"/>
    <property type="evidence" value="ECO:0007669"/>
    <property type="project" value="InterPro"/>
</dbReference>
<dbReference type="SUPFAM" id="SSF52518">
    <property type="entry name" value="Thiamin diphosphate-binding fold (THDP-binding)"/>
    <property type="match status" value="2"/>
</dbReference>
<dbReference type="OrthoDB" id="7534569at2"/>
<dbReference type="GO" id="GO:0009097">
    <property type="term" value="P:isoleucine biosynthetic process"/>
    <property type="evidence" value="ECO:0007669"/>
    <property type="project" value="TreeGrafter"/>
</dbReference>